<proteinExistence type="predicted"/>
<evidence type="ECO:0000259" key="2">
    <source>
        <dbReference type="Pfam" id="PF00419"/>
    </source>
</evidence>
<keyword evidence="1" id="KW-0732">Signal</keyword>
<dbReference type="InterPro" id="IPR008966">
    <property type="entry name" value="Adhesion_dom_sf"/>
</dbReference>
<dbReference type="PANTHER" id="PTHR33420">
    <property type="entry name" value="FIMBRIAL SUBUNIT ELFA-RELATED"/>
    <property type="match status" value="1"/>
</dbReference>
<dbReference type="Proteomes" id="UP000056450">
    <property type="component" value="Unassembled WGS sequence"/>
</dbReference>
<dbReference type="Pfam" id="PF00419">
    <property type="entry name" value="Fimbrial"/>
    <property type="match status" value="1"/>
</dbReference>
<dbReference type="PANTHER" id="PTHR33420:SF3">
    <property type="entry name" value="FIMBRIAL SUBUNIT ELFA"/>
    <property type="match status" value="1"/>
</dbReference>
<protein>
    <recommendedName>
        <fullName evidence="2">Fimbrial-type adhesion domain-containing protein</fullName>
    </recommendedName>
</protein>
<evidence type="ECO:0000313" key="4">
    <source>
        <dbReference type="Proteomes" id="UP000056450"/>
    </source>
</evidence>
<dbReference type="InterPro" id="IPR050263">
    <property type="entry name" value="Bact_Fimbrial_Adh_Pro"/>
</dbReference>
<evidence type="ECO:0000256" key="1">
    <source>
        <dbReference type="ARBA" id="ARBA00022729"/>
    </source>
</evidence>
<dbReference type="Gene3D" id="2.60.40.1090">
    <property type="entry name" value="Fimbrial-type adhesion domain"/>
    <property type="match status" value="1"/>
</dbReference>
<dbReference type="AlphaFoldDB" id="A0AAP1C0F9"/>
<dbReference type="EMBL" id="LOTQ01000061">
    <property type="protein sequence ID" value="KUZ97590.1"/>
    <property type="molecule type" value="Genomic_DNA"/>
</dbReference>
<dbReference type="KEGG" id="blat:WK25_19635"/>
<accession>A0AAP1C0F9</accession>
<dbReference type="InterPro" id="IPR000259">
    <property type="entry name" value="Adhesion_dom_fimbrial"/>
</dbReference>
<reference evidence="3 4" key="1">
    <citation type="submission" date="2015-11" db="EMBL/GenBank/DDBJ databases">
        <title>Expanding the genomic diversity of Burkholderia species for the development of highly accurate diagnostics.</title>
        <authorList>
            <person name="Sahl J."/>
            <person name="Keim P."/>
            <person name="Wagner D."/>
        </authorList>
    </citation>
    <scope>NUCLEOTIDE SEQUENCE [LARGE SCALE GENOMIC DNA]</scope>
    <source>
        <strain evidence="3 4">RF32-BP12</strain>
    </source>
</reference>
<evidence type="ECO:0000313" key="3">
    <source>
        <dbReference type="EMBL" id="KUZ97590.1"/>
    </source>
</evidence>
<dbReference type="SUPFAM" id="SSF49401">
    <property type="entry name" value="Bacterial adhesins"/>
    <property type="match status" value="1"/>
</dbReference>
<dbReference type="GO" id="GO:0043709">
    <property type="term" value="P:cell adhesion involved in single-species biofilm formation"/>
    <property type="evidence" value="ECO:0007669"/>
    <property type="project" value="TreeGrafter"/>
</dbReference>
<organism evidence="3 4">
    <name type="scientific">Burkholderia latens</name>
    <dbReference type="NCBI Taxonomy" id="488446"/>
    <lineage>
        <taxon>Bacteria</taxon>
        <taxon>Pseudomonadati</taxon>
        <taxon>Pseudomonadota</taxon>
        <taxon>Betaproteobacteria</taxon>
        <taxon>Burkholderiales</taxon>
        <taxon>Burkholderiaceae</taxon>
        <taxon>Burkholderia</taxon>
        <taxon>Burkholderia cepacia complex</taxon>
    </lineage>
</organism>
<dbReference type="InterPro" id="IPR036937">
    <property type="entry name" value="Adhesion_dom_fimbrial_sf"/>
</dbReference>
<gene>
    <name evidence="3" type="ORF">WI41_02730</name>
</gene>
<dbReference type="GO" id="GO:0009289">
    <property type="term" value="C:pilus"/>
    <property type="evidence" value="ECO:0007669"/>
    <property type="project" value="InterPro"/>
</dbReference>
<comment type="caution">
    <text evidence="3">The sequence shown here is derived from an EMBL/GenBank/DDBJ whole genome shotgun (WGS) entry which is preliminary data.</text>
</comment>
<name>A0AAP1C0F9_9BURK</name>
<feature type="domain" description="Fimbrial-type adhesion" evidence="2">
    <location>
        <begin position="4"/>
        <end position="98"/>
    </location>
</feature>
<sequence length="98" mass="10033">MENCAVGVKQVSFSFTGDPDADMPSAFRNTGTAKGVAIRLSKADDNTTLGANGIGNSASMPVTDNSVMLNLAAEYIATNGRPGGGTVNSLATMTINYQ</sequence>